<comment type="caution">
    <text evidence="1">The sequence shown here is derived from an EMBL/GenBank/DDBJ whole genome shotgun (WGS) entry which is preliminary data.</text>
</comment>
<evidence type="ECO:0000313" key="2">
    <source>
        <dbReference type="Proteomes" id="UP000314294"/>
    </source>
</evidence>
<sequence>MPRSKSICRLPYCRGCSAAVSEGNNFDTHLPSRLSSSTVLSSPSSWLLSPCICECRDLGDAGSGTKLQRAAAESIGAQKNRLPTSFQVQNLKGFRLRVNEAIERSEAPGLTVAVINDDLPCLR</sequence>
<dbReference type="Proteomes" id="UP000314294">
    <property type="component" value="Unassembled WGS sequence"/>
</dbReference>
<accession>A0A4Z2HV36</accession>
<organism evidence="1 2">
    <name type="scientific">Liparis tanakae</name>
    <name type="common">Tanaka's snailfish</name>
    <dbReference type="NCBI Taxonomy" id="230148"/>
    <lineage>
        <taxon>Eukaryota</taxon>
        <taxon>Metazoa</taxon>
        <taxon>Chordata</taxon>
        <taxon>Craniata</taxon>
        <taxon>Vertebrata</taxon>
        <taxon>Euteleostomi</taxon>
        <taxon>Actinopterygii</taxon>
        <taxon>Neopterygii</taxon>
        <taxon>Teleostei</taxon>
        <taxon>Neoteleostei</taxon>
        <taxon>Acanthomorphata</taxon>
        <taxon>Eupercaria</taxon>
        <taxon>Perciformes</taxon>
        <taxon>Cottioidei</taxon>
        <taxon>Cottales</taxon>
        <taxon>Liparidae</taxon>
        <taxon>Liparis</taxon>
    </lineage>
</organism>
<keyword evidence="2" id="KW-1185">Reference proteome</keyword>
<name>A0A4Z2HV36_9TELE</name>
<evidence type="ECO:0000313" key="1">
    <source>
        <dbReference type="EMBL" id="TNN68782.1"/>
    </source>
</evidence>
<gene>
    <name evidence="1" type="ORF">EYF80_020970</name>
</gene>
<dbReference type="AlphaFoldDB" id="A0A4Z2HV36"/>
<protein>
    <submittedName>
        <fullName evidence="1">Uncharacterized protein</fullName>
    </submittedName>
</protein>
<reference evidence="1 2" key="1">
    <citation type="submission" date="2019-03" db="EMBL/GenBank/DDBJ databases">
        <title>First draft genome of Liparis tanakae, snailfish: a comprehensive survey of snailfish specific genes.</title>
        <authorList>
            <person name="Kim W."/>
            <person name="Song I."/>
            <person name="Jeong J.-H."/>
            <person name="Kim D."/>
            <person name="Kim S."/>
            <person name="Ryu S."/>
            <person name="Song J.Y."/>
            <person name="Lee S.K."/>
        </authorList>
    </citation>
    <scope>NUCLEOTIDE SEQUENCE [LARGE SCALE GENOMIC DNA]</scope>
    <source>
        <tissue evidence="1">Muscle</tissue>
    </source>
</reference>
<dbReference type="EMBL" id="SRLO01000184">
    <property type="protein sequence ID" value="TNN68782.1"/>
    <property type="molecule type" value="Genomic_DNA"/>
</dbReference>
<proteinExistence type="predicted"/>